<sequence length="311" mass="33303" precursor="true">MNMKHLSSSLMTALAMTLAASSHADTKLTYTDTGFAPQDRQTVIQIHGDKVRMGEVGSDIYSLYDNTSKTLYTINTKTKQYIETTPDKVRERMAKVVEMQNQFKEDMKKQMAAMPEDQRKMVEERMKQTEEMMKAPPPAIKMDKTDRKETIQGMECTLSTIKANDQPVRDVCISGSDSMDAADHAMLVSMFEFMDGVAAESAKAQGVTPPAEGSASLHKDGLALRIQALPEGPRSELSSLSKDALNDADFMVPEGFTIFEPAADAPPAAPPAPAGQSEPPATGSTTPPAPAPASSVPAAPAVPATPAAPAN</sequence>
<evidence type="ECO:0008006" key="5">
    <source>
        <dbReference type="Google" id="ProtNLM"/>
    </source>
</evidence>
<gene>
    <name evidence="3" type="ORF">Thini_4090</name>
</gene>
<feature type="chain" id="PRO_5024825331" description="DUF4412 domain-containing protein" evidence="2">
    <location>
        <begin position="25"/>
        <end position="311"/>
    </location>
</feature>
<evidence type="ECO:0000313" key="4">
    <source>
        <dbReference type="Proteomes" id="UP000005317"/>
    </source>
</evidence>
<feature type="region of interest" description="Disordered" evidence="1">
    <location>
        <begin position="261"/>
        <end position="311"/>
    </location>
</feature>
<feature type="compositionally biased region" description="Low complexity" evidence="1">
    <location>
        <begin position="274"/>
        <end position="311"/>
    </location>
</feature>
<proteinExistence type="predicted"/>
<keyword evidence="2" id="KW-0732">Signal</keyword>
<dbReference type="EMBL" id="JH651384">
    <property type="protein sequence ID" value="EIJ36582.1"/>
    <property type="molecule type" value="Genomic_DNA"/>
</dbReference>
<name>A0A656HK27_THINJ</name>
<dbReference type="AlphaFoldDB" id="A0A656HK27"/>
<evidence type="ECO:0000256" key="1">
    <source>
        <dbReference type="SAM" id="MobiDB-lite"/>
    </source>
</evidence>
<reference evidence="4" key="1">
    <citation type="journal article" date="2011" name="Stand. Genomic Sci.">
        <title>Genome sequence of the filamentous, gliding Thiothrix nivea neotype strain (JP2(T)).</title>
        <authorList>
            <person name="Lapidus A."/>
            <person name="Nolan M."/>
            <person name="Lucas S."/>
            <person name="Glavina Del Rio T."/>
            <person name="Tice H."/>
            <person name="Cheng J.F."/>
            <person name="Tapia R."/>
            <person name="Han C."/>
            <person name="Goodwin L."/>
            <person name="Pitluck S."/>
            <person name="Liolios K."/>
            <person name="Pagani I."/>
            <person name="Ivanova N."/>
            <person name="Huntemann M."/>
            <person name="Mavromatis K."/>
            <person name="Mikhailova N."/>
            <person name="Pati A."/>
            <person name="Chen A."/>
            <person name="Palaniappan K."/>
            <person name="Land M."/>
            <person name="Brambilla E.M."/>
            <person name="Rohde M."/>
            <person name="Abt B."/>
            <person name="Verbarg S."/>
            <person name="Goker M."/>
            <person name="Bristow J."/>
            <person name="Eisen J.A."/>
            <person name="Markowitz V."/>
            <person name="Hugenholtz P."/>
            <person name="Kyrpides N.C."/>
            <person name="Klenk H.P."/>
            <person name="Woyke T."/>
        </authorList>
    </citation>
    <scope>NUCLEOTIDE SEQUENCE [LARGE SCALE GENOMIC DNA]</scope>
    <source>
        <strain evidence="4">ATCC 35100 / DSM 5205 / JP2</strain>
    </source>
</reference>
<evidence type="ECO:0000256" key="2">
    <source>
        <dbReference type="SAM" id="SignalP"/>
    </source>
</evidence>
<feature type="signal peptide" evidence="2">
    <location>
        <begin position="1"/>
        <end position="24"/>
    </location>
</feature>
<dbReference type="Proteomes" id="UP000005317">
    <property type="component" value="Unassembled WGS sequence"/>
</dbReference>
<organism evidence="3 4">
    <name type="scientific">Thiothrix nivea (strain ATCC 35100 / DSM 5205 / JP2)</name>
    <dbReference type="NCBI Taxonomy" id="870187"/>
    <lineage>
        <taxon>Bacteria</taxon>
        <taxon>Pseudomonadati</taxon>
        <taxon>Pseudomonadota</taxon>
        <taxon>Gammaproteobacteria</taxon>
        <taxon>Thiotrichales</taxon>
        <taxon>Thiotrichaceae</taxon>
        <taxon>Thiothrix</taxon>
    </lineage>
</organism>
<accession>A0A656HK27</accession>
<dbReference type="RefSeq" id="WP_002710451.1">
    <property type="nucleotide sequence ID" value="NZ_JH651384.1"/>
</dbReference>
<protein>
    <recommendedName>
        <fullName evidence="5">DUF4412 domain-containing protein</fullName>
    </recommendedName>
</protein>
<evidence type="ECO:0000313" key="3">
    <source>
        <dbReference type="EMBL" id="EIJ36582.1"/>
    </source>
</evidence>
<keyword evidence="4" id="KW-1185">Reference proteome</keyword>
<dbReference type="OrthoDB" id="5622448at2"/>